<name>M3CH17_SPHMS</name>
<dbReference type="GO" id="GO:0032259">
    <property type="term" value="P:methylation"/>
    <property type="evidence" value="ECO:0007669"/>
    <property type="project" value="UniProtKB-KW"/>
</dbReference>
<keyword evidence="2" id="KW-1185">Reference proteome</keyword>
<dbReference type="PANTHER" id="PTHR43591:SF10">
    <property type="entry name" value="ABC TRANSMEMBRANE TYPE-1 DOMAIN-CONTAINING PROTEIN-RELATED"/>
    <property type="match status" value="1"/>
</dbReference>
<dbReference type="InterPro" id="IPR029063">
    <property type="entry name" value="SAM-dependent_MTases_sf"/>
</dbReference>
<dbReference type="GeneID" id="27898374"/>
<dbReference type="CDD" id="cd02440">
    <property type="entry name" value="AdoMet_MTases"/>
    <property type="match status" value="1"/>
</dbReference>
<dbReference type="OMA" id="IVELNWH"/>
<keyword evidence="1" id="KW-0489">Methyltransferase</keyword>
<evidence type="ECO:0000313" key="1">
    <source>
        <dbReference type="EMBL" id="EMF13113.1"/>
    </source>
</evidence>
<dbReference type="EMBL" id="KB456263">
    <property type="protein sequence ID" value="EMF13113.1"/>
    <property type="molecule type" value="Genomic_DNA"/>
</dbReference>
<dbReference type="Proteomes" id="UP000016931">
    <property type="component" value="Unassembled WGS sequence"/>
</dbReference>
<evidence type="ECO:0000313" key="2">
    <source>
        <dbReference type="Proteomes" id="UP000016931"/>
    </source>
</evidence>
<dbReference type="Pfam" id="PF13489">
    <property type="entry name" value="Methyltransf_23"/>
    <property type="match status" value="1"/>
</dbReference>
<reference evidence="1 2" key="1">
    <citation type="journal article" date="2012" name="PLoS Pathog.">
        <title>Diverse lifestyles and strategies of plant pathogenesis encoded in the genomes of eighteen Dothideomycetes fungi.</title>
        <authorList>
            <person name="Ohm R.A."/>
            <person name="Feau N."/>
            <person name="Henrissat B."/>
            <person name="Schoch C.L."/>
            <person name="Horwitz B.A."/>
            <person name="Barry K.W."/>
            <person name="Condon B.J."/>
            <person name="Copeland A.C."/>
            <person name="Dhillon B."/>
            <person name="Glaser F."/>
            <person name="Hesse C.N."/>
            <person name="Kosti I."/>
            <person name="LaButti K."/>
            <person name="Lindquist E.A."/>
            <person name="Lucas S."/>
            <person name="Salamov A.A."/>
            <person name="Bradshaw R.E."/>
            <person name="Ciuffetti L."/>
            <person name="Hamelin R.C."/>
            <person name="Kema G.H.J."/>
            <person name="Lawrence C."/>
            <person name="Scott J.A."/>
            <person name="Spatafora J.W."/>
            <person name="Turgeon B.G."/>
            <person name="de Wit P.J.G.M."/>
            <person name="Zhong S."/>
            <person name="Goodwin S.B."/>
            <person name="Grigoriev I.V."/>
        </authorList>
    </citation>
    <scope>NUCLEOTIDE SEQUENCE [LARGE SCALE GENOMIC DNA]</scope>
    <source>
        <strain evidence="1 2">SO2202</strain>
    </source>
</reference>
<protein>
    <submittedName>
        <fullName evidence="1">S-adenosyl-L-methionine-dependent methyltransferase</fullName>
    </submittedName>
</protein>
<dbReference type="AlphaFoldDB" id="M3CH17"/>
<organism evidence="1 2">
    <name type="scientific">Sphaerulina musiva (strain SO2202)</name>
    <name type="common">Poplar stem canker fungus</name>
    <name type="synonym">Septoria musiva</name>
    <dbReference type="NCBI Taxonomy" id="692275"/>
    <lineage>
        <taxon>Eukaryota</taxon>
        <taxon>Fungi</taxon>
        <taxon>Dikarya</taxon>
        <taxon>Ascomycota</taxon>
        <taxon>Pezizomycotina</taxon>
        <taxon>Dothideomycetes</taxon>
        <taxon>Dothideomycetidae</taxon>
        <taxon>Mycosphaerellales</taxon>
        <taxon>Mycosphaerellaceae</taxon>
        <taxon>Sphaerulina</taxon>
    </lineage>
</organism>
<dbReference type="PANTHER" id="PTHR43591">
    <property type="entry name" value="METHYLTRANSFERASE"/>
    <property type="match status" value="1"/>
</dbReference>
<sequence length="342" mass="38567">MATPNPPPNSNSAPEITYCSNNPTYHNNKDAAYILPNDQVEHARLEEQARHLLAIMNNEIIHSPIPTSIGPGAKMLDVGCGTGIATDFIGSKFPLAEVYGLDISPVPIHVRANRPSNVRFLTGNFMVDEPGEWYSSVVVQGNENEEETYFPLSRTSCCSSSSSSSFDLIFSRFLVCGMTHWPQYISRIHHLLKPGTGYIELQDLDFTWYNKNHQPISHTWKWLQAVKTAALENGMDWSCASKFPQWLADAGFQDVVVKKYKCPHGSVGLEGGGEENQKWRAWGEFIAKQQAGLVWYFLPRMLASKGYSEEEIEGFRKEAMKCFEVTEEKYWVMSVVVGRKGW</sequence>
<dbReference type="GO" id="GO:0008168">
    <property type="term" value="F:methyltransferase activity"/>
    <property type="evidence" value="ECO:0007669"/>
    <property type="project" value="UniProtKB-KW"/>
</dbReference>
<proteinExistence type="predicted"/>
<dbReference type="Gene3D" id="3.40.50.150">
    <property type="entry name" value="Vaccinia Virus protein VP39"/>
    <property type="match status" value="1"/>
</dbReference>
<keyword evidence="1" id="KW-0808">Transferase</keyword>
<accession>M3CH17</accession>
<dbReference type="STRING" id="692275.M3CH17"/>
<dbReference type="eggNOG" id="ENOG502STQS">
    <property type="taxonomic scope" value="Eukaryota"/>
</dbReference>
<dbReference type="SUPFAM" id="SSF53335">
    <property type="entry name" value="S-adenosyl-L-methionine-dependent methyltransferases"/>
    <property type="match status" value="1"/>
</dbReference>
<dbReference type="RefSeq" id="XP_016761234.1">
    <property type="nucleotide sequence ID" value="XM_016901237.1"/>
</dbReference>
<gene>
    <name evidence="1" type="ORF">SEPMUDRAFT_116177</name>
</gene>
<dbReference type="OrthoDB" id="10017101at2759"/>
<dbReference type="HOGENOM" id="CLU_010595_2_1_1"/>